<evidence type="ECO:0000313" key="2">
    <source>
        <dbReference type="EMBL" id="MCZ0858938.1"/>
    </source>
</evidence>
<dbReference type="EMBL" id="JAPTMY010000034">
    <property type="protein sequence ID" value="MCZ0858938.1"/>
    <property type="molecule type" value="Genomic_DNA"/>
</dbReference>
<proteinExistence type="predicted"/>
<protein>
    <submittedName>
        <fullName evidence="2">CDP-glycerol glycerophosphotransferase family protein</fullName>
    </submittedName>
</protein>
<comment type="caution">
    <text evidence="2">The sequence shown here is derived from an EMBL/GenBank/DDBJ whole genome shotgun (WGS) entry which is preliminary data.</text>
</comment>
<dbReference type="RefSeq" id="WP_268918259.1">
    <property type="nucleotide sequence ID" value="NZ_JAPTMY010000034.1"/>
</dbReference>
<reference evidence="2" key="1">
    <citation type="submission" date="2022-10" db="EMBL/GenBank/DDBJ databases">
        <title>Genome sequence of Actinomyces israelii ATCC 10048.</title>
        <authorList>
            <person name="Watt R.M."/>
            <person name="Tong W.M."/>
        </authorList>
    </citation>
    <scope>NUCLEOTIDE SEQUENCE</scope>
    <source>
        <strain evidence="2">ATCC 10048</strain>
    </source>
</reference>
<dbReference type="Gene3D" id="3.40.50.11820">
    <property type="match status" value="1"/>
</dbReference>
<evidence type="ECO:0000313" key="3">
    <source>
        <dbReference type="Proteomes" id="UP001072034"/>
    </source>
</evidence>
<feature type="region of interest" description="Disordered" evidence="1">
    <location>
        <begin position="397"/>
        <end position="420"/>
    </location>
</feature>
<gene>
    <name evidence="2" type="ORF">OHJ16_12895</name>
</gene>
<dbReference type="Proteomes" id="UP001072034">
    <property type="component" value="Unassembled WGS sequence"/>
</dbReference>
<feature type="compositionally biased region" description="Low complexity" evidence="1">
    <location>
        <begin position="406"/>
        <end position="420"/>
    </location>
</feature>
<accession>A0ABT4IB38</accession>
<feature type="region of interest" description="Disordered" evidence="1">
    <location>
        <begin position="358"/>
        <end position="382"/>
    </location>
</feature>
<evidence type="ECO:0000256" key="1">
    <source>
        <dbReference type="SAM" id="MobiDB-lite"/>
    </source>
</evidence>
<sequence>MSAPPLRVLIFGAGDARATRGSLLSDTHPEAEAVICPDLEAVSRALAGLDGGRVLLVRAGDTAEAGYLAALPRSRARTVLTRTLTTWPDGAQDDRPLGWRFASGSRTVDLTAEPHVFPDTISGVLLTVPRSGLPAWDGAGGPDDGIGTLIRHITATGNRLHLHDGPAIVLQAAGSPGPWASIEHYRRLLGVFIPDWLQAAGPAPSWVHQLVIRRLIQVTDADRGLRYAAQRLTAAQRSEVALLLRGALARIPAHEIEAYSSTPLALNRRAALLAAVGAPLPDPILPSAHSFRPDRQVTYFHAGPTPRERWTVDGAPAAPTCTKTVDHTYFDDVVVHERIIWLPAGAVTVTLNGQERRVAPYPGMRRPPTPPPGPGRRAAQQAARLRRRASRILRRLVPAGGASDKPAAALTGPRAPARTAPAQTSPIWLYMDRHDSAGDNAEPLYRHAREHAPGIRHLFAIERASPDWARLASEGFNLVDPTEASFTSTWQQAGTLLLADVGDPVISHRLASGRTRGDQRVVFLQHGITMRDMWRWFNLMRLDVVLAATPAEYEGLTADHTSYTLTKREVWLTGFPRHDLLHPLLGRDHDRVLLAPTWSPEIFRAIDTGAPADPLLDDFYRPWLGLARAARRAGRRPVLFAHPKLALLAPDWFAELDAETTTGRDVPDQLSRSWAVVSDRSSILDDGMVLGAVGVVWDPRGDPDTDRYRARHEAAGALGADSAAQALSAIDAAAAERVTAPPGLIVPDAGACARVTARLLESTI</sequence>
<organism evidence="2 3">
    <name type="scientific">Actinomyces israelii</name>
    <dbReference type="NCBI Taxonomy" id="1659"/>
    <lineage>
        <taxon>Bacteria</taxon>
        <taxon>Bacillati</taxon>
        <taxon>Actinomycetota</taxon>
        <taxon>Actinomycetes</taxon>
        <taxon>Actinomycetales</taxon>
        <taxon>Actinomycetaceae</taxon>
        <taxon>Actinomyces</taxon>
    </lineage>
</organism>
<name>A0ABT4IB38_9ACTO</name>
<dbReference type="InterPro" id="IPR043149">
    <property type="entry name" value="TagF_N"/>
</dbReference>
<feature type="compositionally biased region" description="Pro residues" evidence="1">
    <location>
        <begin position="365"/>
        <end position="374"/>
    </location>
</feature>
<keyword evidence="3" id="KW-1185">Reference proteome</keyword>